<sequence length="168" mass="19169">MIPIFFELVEEMDLGLNEHIFRQLKNLQDSIVRECGKSSARGERDVKGGMINWLFFDRSFGLVRYFTSIDDSYGPVPPVQPGETVPIKFVLENGVQMFADFDVQVLIPPPRMGPQLANKMILIGLMKNCLSLDRRMELIFGPHHDRLKGTVLAEETEPPLPPIFERII</sequence>
<organism evidence="1 2">
    <name type="scientific">Desulfatibacillum alkenivorans DSM 16219</name>
    <dbReference type="NCBI Taxonomy" id="1121393"/>
    <lineage>
        <taxon>Bacteria</taxon>
        <taxon>Pseudomonadati</taxon>
        <taxon>Thermodesulfobacteriota</taxon>
        <taxon>Desulfobacteria</taxon>
        <taxon>Desulfobacterales</taxon>
        <taxon>Desulfatibacillaceae</taxon>
        <taxon>Desulfatibacillum</taxon>
    </lineage>
</organism>
<evidence type="ECO:0000313" key="1">
    <source>
        <dbReference type="EMBL" id="SHJ91440.1"/>
    </source>
</evidence>
<keyword evidence="2" id="KW-1185">Reference proteome</keyword>
<gene>
    <name evidence="1" type="ORF">SAMN02745216_02535</name>
</gene>
<proteinExistence type="predicted"/>
<accession>A0A1M6N6W1</accession>
<dbReference type="Proteomes" id="UP000183994">
    <property type="component" value="Unassembled WGS sequence"/>
</dbReference>
<reference evidence="2" key="1">
    <citation type="submission" date="2016-11" db="EMBL/GenBank/DDBJ databases">
        <authorList>
            <person name="Varghese N."/>
            <person name="Submissions S."/>
        </authorList>
    </citation>
    <scope>NUCLEOTIDE SEQUENCE [LARGE SCALE GENOMIC DNA]</scope>
    <source>
        <strain evidence="2">DSM 16219</strain>
    </source>
</reference>
<dbReference type="AlphaFoldDB" id="A0A1M6N6W1"/>
<name>A0A1M6N6W1_9BACT</name>
<evidence type="ECO:0000313" key="2">
    <source>
        <dbReference type="Proteomes" id="UP000183994"/>
    </source>
</evidence>
<dbReference type="RefSeq" id="WP_073476338.1">
    <property type="nucleotide sequence ID" value="NZ_FQZU01000014.1"/>
</dbReference>
<protein>
    <submittedName>
        <fullName evidence="1">Uncharacterized protein</fullName>
    </submittedName>
</protein>
<dbReference type="EMBL" id="FQZU01000014">
    <property type="protein sequence ID" value="SHJ91440.1"/>
    <property type="molecule type" value="Genomic_DNA"/>
</dbReference>
<dbReference type="STRING" id="1121393.SAMN02745216_02535"/>